<feature type="transmembrane region" description="Helical" evidence="2">
    <location>
        <begin position="6"/>
        <end position="25"/>
    </location>
</feature>
<keyword evidence="2" id="KW-1133">Transmembrane helix</keyword>
<evidence type="ECO:0008006" key="5">
    <source>
        <dbReference type="Google" id="ProtNLM"/>
    </source>
</evidence>
<dbReference type="Proteomes" id="UP001259982">
    <property type="component" value="Unassembled WGS sequence"/>
</dbReference>
<keyword evidence="4" id="KW-1185">Reference proteome</keyword>
<protein>
    <recommendedName>
        <fullName evidence="5">LapA family protein</fullName>
    </recommendedName>
</protein>
<evidence type="ECO:0000313" key="4">
    <source>
        <dbReference type="Proteomes" id="UP001259982"/>
    </source>
</evidence>
<evidence type="ECO:0000256" key="2">
    <source>
        <dbReference type="SAM" id="Phobius"/>
    </source>
</evidence>
<dbReference type="RefSeq" id="WP_311656830.1">
    <property type="nucleotide sequence ID" value="NZ_JAVRHY010000001.1"/>
</dbReference>
<gene>
    <name evidence="3" type="ORF">RM531_01755</name>
</gene>
<keyword evidence="2" id="KW-0812">Transmembrane</keyword>
<sequence length="76" mass="9077">MTDGPWLWVALGVLTFVFGFMLSWWQMRRRLQARVNEVVAEEVARRIQQRVLDELGGRRPTETQQRHESDHDAEKR</sequence>
<accession>A0ABU3B5T4</accession>
<name>A0ABU3B5T4_9GAMM</name>
<feature type="region of interest" description="Disordered" evidence="1">
    <location>
        <begin position="54"/>
        <end position="76"/>
    </location>
</feature>
<evidence type="ECO:0000313" key="3">
    <source>
        <dbReference type="EMBL" id="MDT0617192.1"/>
    </source>
</evidence>
<keyword evidence="2" id="KW-0472">Membrane</keyword>
<organism evidence="3 4">
    <name type="scientific">Spectribacter acetivorans</name>
    <dbReference type="NCBI Taxonomy" id="3075603"/>
    <lineage>
        <taxon>Bacteria</taxon>
        <taxon>Pseudomonadati</taxon>
        <taxon>Pseudomonadota</taxon>
        <taxon>Gammaproteobacteria</taxon>
        <taxon>Salinisphaerales</taxon>
        <taxon>Salinisphaeraceae</taxon>
        <taxon>Spectribacter</taxon>
    </lineage>
</organism>
<reference evidence="3 4" key="1">
    <citation type="submission" date="2023-09" db="EMBL/GenBank/DDBJ databases">
        <authorList>
            <person name="Rey-Velasco X."/>
        </authorList>
    </citation>
    <scope>NUCLEOTIDE SEQUENCE [LARGE SCALE GENOMIC DNA]</scope>
    <source>
        <strain evidence="3 4">P385</strain>
    </source>
</reference>
<dbReference type="EMBL" id="JAVRHY010000001">
    <property type="protein sequence ID" value="MDT0617192.1"/>
    <property type="molecule type" value="Genomic_DNA"/>
</dbReference>
<comment type="caution">
    <text evidence="3">The sequence shown here is derived from an EMBL/GenBank/DDBJ whole genome shotgun (WGS) entry which is preliminary data.</text>
</comment>
<evidence type="ECO:0000256" key="1">
    <source>
        <dbReference type="SAM" id="MobiDB-lite"/>
    </source>
</evidence>
<proteinExistence type="predicted"/>